<feature type="compositionally biased region" description="Polar residues" evidence="1">
    <location>
        <begin position="38"/>
        <end position="48"/>
    </location>
</feature>
<dbReference type="EMBL" id="CADCXV010000684">
    <property type="protein sequence ID" value="CAB0032599.1"/>
    <property type="molecule type" value="Genomic_DNA"/>
</dbReference>
<keyword evidence="3" id="KW-1185">Reference proteome</keyword>
<sequence length="222" mass="26105">METGLKNFAPIVKNPDIWVDKCFSKYVYDQVQKAKGSSKPSADSNAQSPCGKCGKSNHTTERCLIISTMHCMDGNIAYFIDDQGQPVMMKEPESYTNSTNYRSSLIYQLAKYHLKLIFFLFNSSYKADIDEAKDRVEETRLIRVALGGVNKSRGRFARSIRSVRIEEERYARYCRHCTYPIRRRAYRALACTRFTYYRFTPLFRRGYFYERRRALYRRTVPC</sequence>
<proteinExistence type="predicted"/>
<dbReference type="AlphaFoldDB" id="A0A6H5ICN4"/>
<evidence type="ECO:0000256" key="1">
    <source>
        <dbReference type="SAM" id="MobiDB-lite"/>
    </source>
</evidence>
<feature type="region of interest" description="Disordered" evidence="1">
    <location>
        <begin position="35"/>
        <end position="56"/>
    </location>
</feature>
<reference evidence="2 3" key="1">
    <citation type="submission" date="2020-02" db="EMBL/GenBank/DDBJ databases">
        <authorList>
            <person name="Ferguson B K."/>
        </authorList>
    </citation>
    <scope>NUCLEOTIDE SEQUENCE [LARGE SCALE GENOMIC DNA]</scope>
</reference>
<name>A0A6H5ICN4_9HYME</name>
<accession>A0A6H5ICN4</accession>
<evidence type="ECO:0000313" key="3">
    <source>
        <dbReference type="Proteomes" id="UP000479190"/>
    </source>
</evidence>
<protein>
    <submittedName>
        <fullName evidence="2">Uncharacterized protein</fullName>
    </submittedName>
</protein>
<gene>
    <name evidence="2" type="ORF">TBRA_LOCUS4529</name>
</gene>
<organism evidence="2 3">
    <name type="scientific">Trichogramma brassicae</name>
    <dbReference type="NCBI Taxonomy" id="86971"/>
    <lineage>
        <taxon>Eukaryota</taxon>
        <taxon>Metazoa</taxon>
        <taxon>Ecdysozoa</taxon>
        <taxon>Arthropoda</taxon>
        <taxon>Hexapoda</taxon>
        <taxon>Insecta</taxon>
        <taxon>Pterygota</taxon>
        <taxon>Neoptera</taxon>
        <taxon>Endopterygota</taxon>
        <taxon>Hymenoptera</taxon>
        <taxon>Apocrita</taxon>
        <taxon>Proctotrupomorpha</taxon>
        <taxon>Chalcidoidea</taxon>
        <taxon>Trichogrammatidae</taxon>
        <taxon>Trichogramma</taxon>
    </lineage>
</organism>
<dbReference type="Proteomes" id="UP000479190">
    <property type="component" value="Unassembled WGS sequence"/>
</dbReference>
<evidence type="ECO:0000313" key="2">
    <source>
        <dbReference type="EMBL" id="CAB0032599.1"/>
    </source>
</evidence>